<dbReference type="PANTHER" id="PTHR13109">
    <property type="entry name" value="NEUROCHONDRIN"/>
    <property type="match status" value="1"/>
</dbReference>
<keyword evidence="2" id="KW-1185">Reference proteome</keyword>
<accession>A0AAJ0MFX5</accession>
<evidence type="ECO:0000313" key="2">
    <source>
        <dbReference type="Proteomes" id="UP001275084"/>
    </source>
</evidence>
<dbReference type="EMBL" id="JAUIQD010000003">
    <property type="protein sequence ID" value="KAK3357147.1"/>
    <property type="molecule type" value="Genomic_DNA"/>
</dbReference>
<dbReference type="SUPFAM" id="SSF48371">
    <property type="entry name" value="ARM repeat"/>
    <property type="match status" value="1"/>
</dbReference>
<protein>
    <submittedName>
        <fullName evidence="1">Neurochondrin-domain-containing protein</fullName>
    </submittedName>
</protein>
<organism evidence="1 2">
    <name type="scientific">Lasiosphaeria hispida</name>
    <dbReference type="NCBI Taxonomy" id="260671"/>
    <lineage>
        <taxon>Eukaryota</taxon>
        <taxon>Fungi</taxon>
        <taxon>Dikarya</taxon>
        <taxon>Ascomycota</taxon>
        <taxon>Pezizomycotina</taxon>
        <taxon>Sordariomycetes</taxon>
        <taxon>Sordariomycetidae</taxon>
        <taxon>Sordariales</taxon>
        <taxon>Lasiosphaeriaceae</taxon>
        <taxon>Lasiosphaeria</taxon>
    </lineage>
</organism>
<dbReference type="InterPro" id="IPR016024">
    <property type="entry name" value="ARM-type_fold"/>
</dbReference>
<dbReference type="AlphaFoldDB" id="A0AAJ0MFX5"/>
<reference evidence="1" key="1">
    <citation type="journal article" date="2023" name="Mol. Phylogenet. Evol.">
        <title>Genome-scale phylogeny and comparative genomics of the fungal order Sordariales.</title>
        <authorList>
            <person name="Hensen N."/>
            <person name="Bonometti L."/>
            <person name="Westerberg I."/>
            <person name="Brannstrom I.O."/>
            <person name="Guillou S."/>
            <person name="Cros-Aarteil S."/>
            <person name="Calhoun S."/>
            <person name="Haridas S."/>
            <person name="Kuo A."/>
            <person name="Mondo S."/>
            <person name="Pangilinan J."/>
            <person name="Riley R."/>
            <person name="LaButti K."/>
            <person name="Andreopoulos B."/>
            <person name="Lipzen A."/>
            <person name="Chen C."/>
            <person name="Yan M."/>
            <person name="Daum C."/>
            <person name="Ng V."/>
            <person name="Clum A."/>
            <person name="Steindorff A."/>
            <person name="Ohm R.A."/>
            <person name="Martin F."/>
            <person name="Silar P."/>
            <person name="Natvig D.O."/>
            <person name="Lalanne C."/>
            <person name="Gautier V."/>
            <person name="Ament-Velasquez S.L."/>
            <person name="Kruys A."/>
            <person name="Hutchinson M.I."/>
            <person name="Powell A.J."/>
            <person name="Barry K."/>
            <person name="Miller A.N."/>
            <person name="Grigoriev I.V."/>
            <person name="Debuchy R."/>
            <person name="Gladieux P."/>
            <person name="Hiltunen Thoren M."/>
            <person name="Johannesson H."/>
        </authorList>
    </citation>
    <scope>NUCLEOTIDE SEQUENCE</scope>
    <source>
        <strain evidence="1">CBS 955.72</strain>
    </source>
</reference>
<proteinExistence type="predicted"/>
<dbReference type="InterPro" id="IPR008709">
    <property type="entry name" value="Neurochondrin"/>
</dbReference>
<reference evidence="1" key="2">
    <citation type="submission" date="2023-06" db="EMBL/GenBank/DDBJ databases">
        <authorList>
            <consortium name="Lawrence Berkeley National Laboratory"/>
            <person name="Haridas S."/>
            <person name="Hensen N."/>
            <person name="Bonometti L."/>
            <person name="Westerberg I."/>
            <person name="Brannstrom I.O."/>
            <person name="Guillou S."/>
            <person name="Cros-Aarteil S."/>
            <person name="Calhoun S."/>
            <person name="Kuo A."/>
            <person name="Mondo S."/>
            <person name="Pangilinan J."/>
            <person name="Riley R."/>
            <person name="Labutti K."/>
            <person name="Andreopoulos B."/>
            <person name="Lipzen A."/>
            <person name="Chen C."/>
            <person name="Yanf M."/>
            <person name="Daum C."/>
            <person name="Ng V."/>
            <person name="Clum A."/>
            <person name="Steindorff A."/>
            <person name="Ohm R."/>
            <person name="Martin F."/>
            <person name="Silar P."/>
            <person name="Natvig D."/>
            <person name="Lalanne C."/>
            <person name="Gautier V."/>
            <person name="Ament-Velasquez S.L."/>
            <person name="Kruys A."/>
            <person name="Hutchinson M.I."/>
            <person name="Powell A.J."/>
            <person name="Barry K."/>
            <person name="Miller A.N."/>
            <person name="Grigoriev I.V."/>
            <person name="Debuchy R."/>
            <person name="Gladieux P."/>
            <person name="Thoren M.H."/>
            <person name="Johannesson H."/>
        </authorList>
    </citation>
    <scope>NUCLEOTIDE SEQUENCE</scope>
    <source>
        <strain evidence="1">CBS 955.72</strain>
    </source>
</reference>
<sequence length="648" mass="70260">MDTPSMSVDEQKASIQKIQALLAAKDDTSRFVGLALLKSVLDNDQDLRNNEESVVTLWESIPPKFVDRLIRTGARQKASRKDASDMLDLVVSILHTFAVLLPEGAKANSRILNRIPQLVAGLLHCSSETARLALETLVSLVNQPAGARVFVAAEDLSPLTEIAPSQPLVLDALSHAWLNSMADATDKAKLRSTIDKTVGTLVSSFKGTDAVTLLDFLANLLPRLDPEILPQNPSWLPPLGKFIRTLATSRPTAASRAAFTNLAAALLEAYPVQAPTLLFSDGDTTTNTAPDDKPFSYLLMHLLLIDLRASLPLLLEQLNSPAYPAASRRLTSAFNIISHYIGYLLRSLDAPTSTPWILTSPDLLLKLRVSLSETMSLAVEFLRDRWDASVAGALGLHPSARDVEVTTFTATPPRRPLAWESKAAQGGVVPEDPLVLAGVRALAVWLREDDNEMLRKEAAGLADMLVELYRGSGEAGRLDFRRAVLVALEGVTVEWKGVEAFLEQGGWSALTDDLLAILQAQAQADTDDAEAARGVEVVRVLLPIVEAEEPGVREEWMDLVTRVAAWDVPSVPENRAVGVVEEFQVAVLQLVTALLVNTHAGMQRRYVHSTSAVLGIAGQLKKRIRDGGGDAGLKESLEDVLTTLGRLR</sequence>
<dbReference type="Proteomes" id="UP001275084">
    <property type="component" value="Unassembled WGS sequence"/>
</dbReference>
<gene>
    <name evidence="1" type="ORF">B0T25DRAFT_622045</name>
</gene>
<comment type="caution">
    <text evidence="1">The sequence shown here is derived from an EMBL/GenBank/DDBJ whole genome shotgun (WGS) entry which is preliminary data.</text>
</comment>
<dbReference type="PANTHER" id="PTHR13109:SF7">
    <property type="entry name" value="NEUROCHONDRIN"/>
    <property type="match status" value="1"/>
</dbReference>
<name>A0AAJ0MFX5_9PEZI</name>
<dbReference type="Pfam" id="PF05536">
    <property type="entry name" value="Neurochondrin"/>
    <property type="match status" value="1"/>
</dbReference>
<evidence type="ECO:0000313" key="1">
    <source>
        <dbReference type="EMBL" id="KAK3357147.1"/>
    </source>
</evidence>